<comment type="caution">
    <text evidence="1">The sequence shown here is derived from an EMBL/GenBank/DDBJ whole genome shotgun (WGS) entry which is preliminary data.</text>
</comment>
<dbReference type="OrthoDB" id="8059413at2759"/>
<evidence type="ECO:0000313" key="1">
    <source>
        <dbReference type="EMBL" id="GBN57320.1"/>
    </source>
</evidence>
<organism evidence="1 2">
    <name type="scientific">Araneus ventricosus</name>
    <name type="common">Orbweaver spider</name>
    <name type="synonym">Epeira ventricosa</name>
    <dbReference type="NCBI Taxonomy" id="182803"/>
    <lineage>
        <taxon>Eukaryota</taxon>
        <taxon>Metazoa</taxon>
        <taxon>Ecdysozoa</taxon>
        <taxon>Arthropoda</taxon>
        <taxon>Chelicerata</taxon>
        <taxon>Arachnida</taxon>
        <taxon>Araneae</taxon>
        <taxon>Araneomorphae</taxon>
        <taxon>Entelegynae</taxon>
        <taxon>Araneoidea</taxon>
        <taxon>Araneidae</taxon>
        <taxon>Araneus</taxon>
    </lineage>
</organism>
<gene>
    <name evidence="1" type="ORF">AVEN_112709_1</name>
</gene>
<dbReference type="AlphaFoldDB" id="A0A4Y2Q354"/>
<name>A0A4Y2Q354_ARAVE</name>
<sequence length="86" mass="9805">MYVDDLVSEADSETEVMEIYRYMGNIMQKASFNRRKWKTNSESLQRKWVKGENSNNISSANSGVKVLGYDAMKLVARNKFEAGSSN</sequence>
<evidence type="ECO:0008006" key="3">
    <source>
        <dbReference type="Google" id="ProtNLM"/>
    </source>
</evidence>
<reference evidence="1 2" key="1">
    <citation type="journal article" date="2019" name="Sci. Rep.">
        <title>Orb-weaving spider Araneus ventricosus genome elucidates the spidroin gene catalogue.</title>
        <authorList>
            <person name="Kono N."/>
            <person name="Nakamura H."/>
            <person name="Ohtoshi R."/>
            <person name="Moran D.A.P."/>
            <person name="Shinohara A."/>
            <person name="Yoshida Y."/>
            <person name="Fujiwara M."/>
            <person name="Mori M."/>
            <person name="Tomita M."/>
            <person name="Arakawa K."/>
        </authorList>
    </citation>
    <scope>NUCLEOTIDE SEQUENCE [LARGE SCALE GENOMIC DNA]</scope>
</reference>
<evidence type="ECO:0000313" key="2">
    <source>
        <dbReference type="Proteomes" id="UP000499080"/>
    </source>
</evidence>
<dbReference type="EMBL" id="BGPR01012717">
    <property type="protein sequence ID" value="GBN57320.1"/>
    <property type="molecule type" value="Genomic_DNA"/>
</dbReference>
<protein>
    <recommendedName>
        <fullName evidence="3">Reverse transcriptase domain-containing protein</fullName>
    </recommendedName>
</protein>
<accession>A0A4Y2Q354</accession>
<keyword evidence="2" id="KW-1185">Reference proteome</keyword>
<dbReference type="Proteomes" id="UP000499080">
    <property type="component" value="Unassembled WGS sequence"/>
</dbReference>
<proteinExistence type="predicted"/>